<sequence>MSAFNPTRPSPSKQQLSQLRKRRHSAVSNNGSEDEEGDEPLAALNPATKANTTGSGTTATAGATTAGGRKRAAKAAGWNPASVDLLTVGHAVDYRYSTEISQMVSDFVWAVDMHDVFCENNPVLGTVHLIEDIVRGQLIELITRARLISHLRASRYLAAEDLIFLIRDDRAKVNRLRTYLSWKEVRKNAKKDDQAARGGADIEVEDLDDVVEKKQPKKQVIKLPWELITPFQELLRNLPNWKGSGMPDDEDNDDEELEAYEDSIQRLREADAVTRRMTKEQYVFYSECRQASFTYRKSKRFRDFINASAFLDVKPNEDVMDILGFLAFEMVRTLCMAGLQLRNQANSITKADLEKERIEAERMFKEREEAERIENEEKERLAKEMEEQQRQEEAEQRLKADAEQKDSLASSEKTEGVVDAENDKAENESDNTIKKEDDIKMASPGKSGPLKDNTSAVKPITEPTKMPPPIQASPKKPTKQTAAQKLTGIAALLPPPTASQAVPLLPAHILGAYSTIQREQARTKNGGLRDWRGGAPRSRAKLL</sequence>
<gene>
    <name evidence="1" type="ORF">QFC24_003831</name>
</gene>
<evidence type="ECO:0000313" key="1">
    <source>
        <dbReference type="EMBL" id="KAJ9123615.1"/>
    </source>
</evidence>
<dbReference type="EMBL" id="JASBWV010000012">
    <property type="protein sequence ID" value="KAJ9123615.1"/>
    <property type="molecule type" value="Genomic_DNA"/>
</dbReference>
<dbReference type="Proteomes" id="UP001234202">
    <property type="component" value="Unassembled WGS sequence"/>
</dbReference>
<proteinExistence type="predicted"/>
<reference evidence="1" key="1">
    <citation type="submission" date="2023-04" db="EMBL/GenBank/DDBJ databases">
        <title>Draft Genome sequencing of Naganishia species isolated from polar environments using Oxford Nanopore Technology.</title>
        <authorList>
            <person name="Leo P."/>
            <person name="Venkateswaran K."/>
        </authorList>
    </citation>
    <scope>NUCLEOTIDE SEQUENCE</scope>
    <source>
        <strain evidence="1">DBVPG 5303</strain>
    </source>
</reference>
<protein>
    <submittedName>
        <fullName evidence="1">Uncharacterized protein</fullName>
    </submittedName>
</protein>
<comment type="caution">
    <text evidence="1">The sequence shown here is derived from an EMBL/GenBank/DDBJ whole genome shotgun (WGS) entry which is preliminary data.</text>
</comment>
<evidence type="ECO:0000313" key="2">
    <source>
        <dbReference type="Proteomes" id="UP001234202"/>
    </source>
</evidence>
<accession>A0ACC2XJP7</accession>
<organism evidence="1 2">
    <name type="scientific">Naganishia onofrii</name>
    <dbReference type="NCBI Taxonomy" id="1851511"/>
    <lineage>
        <taxon>Eukaryota</taxon>
        <taxon>Fungi</taxon>
        <taxon>Dikarya</taxon>
        <taxon>Basidiomycota</taxon>
        <taxon>Agaricomycotina</taxon>
        <taxon>Tremellomycetes</taxon>
        <taxon>Filobasidiales</taxon>
        <taxon>Filobasidiaceae</taxon>
        <taxon>Naganishia</taxon>
    </lineage>
</organism>
<name>A0ACC2XJP7_9TREE</name>
<keyword evidence="2" id="KW-1185">Reference proteome</keyword>